<reference evidence="1" key="1">
    <citation type="submission" date="2021-02" db="EMBL/GenBank/DDBJ databases">
        <authorList>
            <person name="Cremers G."/>
            <person name="Picone N."/>
        </authorList>
    </citation>
    <scope>NUCLEOTIDE SEQUENCE</scope>
    <source>
        <strain evidence="1">PQ17</strain>
    </source>
</reference>
<dbReference type="EMBL" id="CAJNOB010000070">
    <property type="protein sequence ID" value="CAF0705008.1"/>
    <property type="molecule type" value="Genomic_DNA"/>
</dbReference>
<dbReference type="Proteomes" id="UP000663859">
    <property type="component" value="Unassembled WGS sequence"/>
</dbReference>
<evidence type="ECO:0000313" key="2">
    <source>
        <dbReference type="Proteomes" id="UP000663859"/>
    </source>
</evidence>
<proteinExistence type="predicted"/>
<sequence>MSHGRPKAAIVSLEDWELLRRLCHEGPPVGGLPVWSIWTRCATAFAVHGEADCLTPMGIADRIREPRKERTDELTGVR</sequence>
<comment type="caution">
    <text evidence="1">The sequence shown here is derived from an EMBL/GenBank/DDBJ whole genome shotgun (WGS) entry which is preliminary data.</text>
</comment>
<name>A0A8J2BLH1_9BACT</name>
<protein>
    <submittedName>
        <fullName evidence="1">Uncharacterized protein</fullName>
    </submittedName>
</protein>
<accession>A0A8J2BLH1</accession>
<organism evidence="1 2">
    <name type="scientific">Candidatus Methylacidithermus pantelleriae</name>
    <dbReference type="NCBI Taxonomy" id="2744239"/>
    <lineage>
        <taxon>Bacteria</taxon>
        <taxon>Pseudomonadati</taxon>
        <taxon>Verrucomicrobiota</taxon>
        <taxon>Methylacidiphilae</taxon>
        <taxon>Methylacidiphilales</taxon>
        <taxon>Methylacidiphilaceae</taxon>
        <taxon>Candidatus Methylacidithermus</taxon>
    </lineage>
</organism>
<keyword evidence="2" id="KW-1185">Reference proteome</keyword>
<gene>
    <name evidence="1" type="ORF">MPNT_80064</name>
</gene>
<dbReference type="AlphaFoldDB" id="A0A8J2BLH1"/>
<evidence type="ECO:0000313" key="1">
    <source>
        <dbReference type="EMBL" id="CAF0705008.1"/>
    </source>
</evidence>